<keyword evidence="1" id="KW-0812">Transmembrane</keyword>
<dbReference type="RefSeq" id="WP_111411161.1">
    <property type="nucleotide sequence ID" value="NZ_QKXH01000011.1"/>
</dbReference>
<keyword evidence="3" id="KW-1185">Reference proteome</keyword>
<dbReference type="Proteomes" id="UP000249177">
    <property type="component" value="Unassembled WGS sequence"/>
</dbReference>
<feature type="transmembrane region" description="Helical" evidence="1">
    <location>
        <begin position="45"/>
        <end position="65"/>
    </location>
</feature>
<keyword evidence="1" id="KW-1133">Transmembrane helix</keyword>
<feature type="transmembrane region" description="Helical" evidence="1">
    <location>
        <begin position="71"/>
        <end position="89"/>
    </location>
</feature>
<protein>
    <submittedName>
        <fullName evidence="2">Uncharacterized protein</fullName>
    </submittedName>
</protein>
<organism evidence="2 3">
    <name type="scientific">Flavobacterium aquariorum</name>
    <dbReference type="NCBI Taxonomy" id="2217670"/>
    <lineage>
        <taxon>Bacteria</taxon>
        <taxon>Pseudomonadati</taxon>
        <taxon>Bacteroidota</taxon>
        <taxon>Flavobacteriia</taxon>
        <taxon>Flavobacteriales</taxon>
        <taxon>Flavobacteriaceae</taxon>
        <taxon>Flavobacterium</taxon>
    </lineage>
</organism>
<comment type="caution">
    <text evidence="2">The sequence shown here is derived from an EMBL/GenBank/DDBJ whole genome shotgun (WGS) entry which is preliminary data.</text>
</comment>
<sequence>MNKTDLLIGFIIGILASLLGMFLYITLVVHSGFMAGIQSMKNEGHLGKIVTLGSIMDLIAFGILLKMNKEIMARGVVLAVIMLTIVTLFL</sequence>
<dbReference type="OrthoDB" id="1362378at2"/>
<evidence type="ECO:0000313" key="3">
    <source>
        <dbReference type="Proteomes" id="UP000249177"/>
    </source>
</evidence>
<dbReference type="EMBL" id="QKXH01000011">
    <property type="protein sequence ID" value="PZX92364.1"/>
    <property type="molecule type" value="Genomic_DNA"/>
</dbReference>
<keyword evidence="1" id="KW-0472">Membrane</keyword>
<reference evidence="2 3" key="1">
    <citation type="submission" date="2018-06" db="EMBL/GenBank/DDBJ databases">
        <title>Flavobacterium sp IMCC34762, genome.</title>
        <authorList>
            <person name="Joung Y."/>
            <person name="Cho J."/>
            <person name="Song J."/>
        </authorList>
    </citation>
    <scope>NUCLEOTIDE SEQUENCE [LARGE SCALE GENOMIC DNA]</scope>
    <source>
        <strain evidence="2 3">IMCC34762</strain>
    </source>
</reference>
<proteinExistence type="predicted"/>
<accession>A0A2W7TRV6</accession>
<name>A0A2W7TRV6_9FLAO</name>
<dbReference type="AlphaFoldDB" id="A0A2W7TRV6"/>
<evidence type="ECO:0000256" key="1">
    <source>
        <dbReference type="SAM" id="Phobius"/>
    </source>
</evidence>
<evidence type="ECO:0000313" key="2">
    <source>
        <dbReference type="EMBL" id="PZX92364.1"/>
    </source>
</evidence>
<feature type="transmembrane region" description="Helical" evidence="1">
    <location>
        <begin position="6"/>
        <end position="33"/>
    </location>
</feature>
<gene>
    <name evidence="2" type="ORF">DOS84_16275</name>
</gene>